<gene>
    <name evidence="1" type="ORF">EC9_51460</name>
</gene>
<protein>
    <submittedName>
        <fullName evidence="1">Uncharacterized protein</fullName>
    </submittedName>
</protein>
<reference evidence="1 2" key="1">
    <citation type="submission" date="2019-02" db="EMBL/GenBank/DDBJ databases">
        <title>Deep-cultivation of Planctomycetes and their phenomic and genomic characterization uncovers novel biology.</title>
        <authorList>
            <person name="Wiegand S."/>
            <person name="Jogler M."/>
            <person name="Boedeker C."/>
            <person name="Pinto D."/>
            <person name="Vollmers J."/>
            <person name="Rivas-Marin E."/>
            <person name="Kohn T."/>
            <person name="Peeters S.H."/>
            <person name="Heuer A."/>
            <person name="Rast P."/>
            <person name="Oberbeckmann S."/>
            <person name="Bunk B."/>
            <person name="Jeske O."/>
            <person name="Meyerdierks A."/>
            <person name="Storesund J.E."/>
            <person name="Kallscheuer N."/>
            <person name="Luecker S."/>
            <person name="Lage O.M."/>
            <person name="Pohl T."/>
            <person name="Merkel B.J."/>
            <person name="Hornburger P."/>
            <person name="Mueller R.-W."/>
            <person name="Bruemmer F."/>
            <person name="Labrenz M."/>
            <person name="Spormann A.M."/>
            <person name="Op den Camp H."/>
            <person name="Overmann J."/>
            <person name="Amann R."/>
            <person name="Jetten M.S.M."/>
            <person name="Mascher T."/>
            <person name="Medema M.H."/>
            <person name="Devos D.P."/>
            <person name="Kaster A.-K."/>
            <person name="Ovreas L."/>
            <person name="Rohde M."/>
            <person name="Galperin M.Y."/>
            <person name="Jogler C."/>
        </authorList>
    </citation>
    <scope>NUCLEOTIDE SEQUENCE [LARGE SCALE GENOMIC DNA]</scope>
    <source>
        <strain evidence="1 2">EC9</strain>
    </source>
</reference>
<dbReference type="AlphaFoldDB" id="A0A517M7S7"/>
<sequence>MDKEGTGETSGQKLGGIALSQQKLGEEKVRGLFRGNSEVNIDFTGGRRRRRFPSFWACFRFQRPEHLESTSGRADRHRPDAHSFEVTSRREANLKAGLTACQCRSSGKNAVCDGSVQPGFHAVHNGHCIEQQTSLEFRWTPRSHRRCHFACVAGCVPPQARLLCRLRTGCSKLLLIQLYLDQVLQACSHRCSHNYSFR</sequence>
<organism evidence="1 2">
    <name type="scientific">Rosistilla ulvae</name>
    <dbReference type="NCBI Taxonomy" id="1930277"/>
    <lineage>
        <taxon>Bacteria</taxon>
        <taxon>Pseudomonadati</taxon>
        <taxon>Planctomycetota</taxon>
        <taxon>Planctomycetia</taxon>
        <taxon>Pirellulales</taxon>
        <taxon>Pirellulaceae</taxon>
        <taxon>Rosistilla</taxon>
    </lineage>
</organism>
<evidence type="ECO:0000313" key="2">
    <source>
        <dbReference type="Proteomes" id="UP000319557"/>
    </source>
</evidence>
<dbReference type="Proteomes" id="UP000319557">
    <property type="component" value="Chromosome"/>
</dbReference>
<keyword evidence="2" id="KW-1185">Reference proteome</keyword>
<accession>A0A517M7S7</accession>
<dbReference type="EMBL" id="CP036261">
    <property type="protein sequence ID" value="QDS90928.1"/>
    <property type="molecule type" value="Genomic_DNA"/>
</dbReference>
<dbReference type="KEGG" id="ruv:EC9_51460"/>
<evidence type="ECO:0000313" key="1">
    <source>
        <dbReference type="EMBL" id="QDS90928.1"/>
    </source>
</evidence>
<name>A0A517M7S7_9BACT</name>
<proteinExistence type="predicted"/>